<dbReference type="RefSeq" id="WP_310548632.1">
    <property type="nucleotide sequence ID" value="NZ_JAVKGR010000009.1"/>
</dbReference>
<organism evidence="4 5">
    <name type="scientific">Nesterenkonia aerolata</name>
    <dbReference type="NCBI Taxonomy" id="3074079"/>
    <lineage>
        <taxon>Bacteria</taxon>
        <taxon>Bacillati</taxon>
        <taxon>Actinomycetota</taxon>
        <taxon>Actinomycetes</taxon>
        <taxon>Micrococcales</taxon>
        <taxon>Micrococcaceae</taxon>
        <taxon>Nesterenkonia</taxon>
    </lineage>
</organism>
<comment type="caution">
    <text evidence="4">The sequence shown here is derived from an EMBL/GenBank/DDBJ whole genome shotgun (WGS) entry which is preliminary data.</text>
</comment>
<keyword evidence="2" id="KW-0012">Acyltransferase</keyword>
<evidence type="ECO:0000256" key="2">
    <source>
        <dbReference type="ARBA" id="ARBA00023315"/>
    </source>
</evidence>
<reference evidence="4 5" key="1">
    <citation type="submission" date="2023-09" db="EMBL/GenBank/DDBJ databases">
        <title>Description of three actinobacteria isolated from air of manufacturing shop in a pharmaceutical factory.</title>
        <authorList>
            <person name="Zhang D.-F."/>
        </authorList>
    </citation>
    <scope>NUCLEOTIDE SEQUENCE [LARGE SCALE GENOMIC DNA]</scope>
    <source>
        <strain evidence="4 5">LY-0111</strain>
    </source>
</reference>
<dbReference type="PROSITE" id="PS51186">
    <property type="entry name" value="GNAT"/>
    <property type="match status" value="1"/>
</dbReference>
<proteinExistence type="predicted"/>
<sequence length="169" mass="19277">MLESRGFSVDIVAYAPQYRDALLDLAIRAWEPVFPILADDVPSFVYRAFYPRGWRQRQRADLAEVLDKEPEGIDVAVDGPRPVGWVSTRLHREDNMSEVYVIAVDPEYQRRGIGRTLMECSFARGRRAGMRMVMVETGDDGGHASARAAYESIGFERWPVARYFKDLST</sequence>
<dbReference type="EMBL" id="JAVKGR010000009">
    <property type="protein sequence ID" value="MDR8019642.1"/>
    <property type="molecule type" value="Genomic_DNA"/>
</dbReference>
<accession>A0ABU2DT07</accession>
<evidence type="ECO:0000313" key="5">
    <source>
        <dbReference type="Proteomes" id="UP001251870"/>
    </source>
</evidence>
<feature type="domain" description="N-acetyltransferase" evidence="3">
    <location>
        <begin position="25"/>
        <end position="169"/>
    </location>
</feature>
<dbReference type="InterPro" id="IPR050680">
    <property type="entry name" value="YpeA/RimI_acetyltransf"/>
</dbReference>
<keyword evidence="1" id="KW-0808">Transferase</keyword>
<dbReference type="Proteomes" id="UP001251870">
    <property type="component" value="Unassembled WGS sequence"/>
</dbReference>
<dbReference type="InterPro" id="IPR000182">
    <property type="entry name" value="GNAT_dom"/>
</dbReference>
<protein>
    <submittedName>
        <fullName evidence="4">GNAT family N-acetyltransferase</fullName>
    </submittedName>
</protein>
<dbReference type="Pfam" id="PF00583">
    <property type="entry name" value="Acetyltransf_1"/>
    <property type="match status" value="1"/>
</dbReference>
<evidence type="ECO:0000313" key="4">
    <source>
        <dbReference type="EMBL" id="MDR8019642.1"/>
    </source>
</evidence>
<dbReference type="InterPro" id="IPR016181">
    <property type="entry name" value="Acyl_CoA_acyltransferase"/>
</dbReference>
<gene>
    <name evidence="4" type="ORF">RIL96_08710</name>
</gene>
<keyword evidence="5" id="KW-1185">Reference proteome</keyword>
<dbReference type="PANTHER" id="PTHR43420">
    <property type="entry name" value="ACETYLTRANSFERASE"/>
    <property type="match status" value="1"/>
</dbReference>
<evidence type="ECO:0000259" key="3">
    <source>
        <dbReference type="PROSITE" id="PS51186"/>
    </source>
</evidence>
<dbReference type="CDD" id="cd04301">
    <property type="entry name" value="NAT_SF"/>
    <property type="match status" value="1"/>
</dbReference>
<name>A0ABU2DT07_9MICC</name>
<evidence type="ECO:0000256" key="1">
    <source>
        <dbReference type="ARBA" id="ARBA00022679"/>
    </source>
</evidence>
<dbReference type="SUPFAM" id="SSF55729">
    <property type="entry name" value="Acyl-CoA N-acyltransferases (Nat)"/>
    <property type="match status" value="1"/>
</dbReference>
<dbReference type="Gene3D" id="3.40.630.30">
    <property type="match status" value="1"/>
</dbReference>